<feature type="domain" description="GGDEF" evidence="4">
    <location>
        <begin position="422"/>
        <end position="555"/>
    </location>
</feature>
<sequence length="828" mass="91935">MLGARNNRGRHAIARDFGNDSSARAILRQRAVRLRRRNGFAAPAEAFTPRKQARLRVHASRGAGEDYFFFRHLPQDCLKTCGRRARLGHVKLSLGSRKPGKRKRNVRAAAGERPRKPRFARASHRPARHDELVQSRAEAEAAIIEARKSHERLRQAVDLLPQGIVILDPEGRYVLWNKQYSEIYSKTADLFAEGARLEDTLRVGVARGDYPEAAGHEEEWIAQRLEKLYQPGARHEQTLSDGRVILIEERRTDDGGVVGLRVDITELKQREASFRLLFDGNPVPMIVCALDDERILGVNDAAVAHYGYSRTEFEKLKIRSLQAFDSEPPWTTDRSSDEQAARTWKHVKADGALIDLAIYSRELTYAERPAVLLALMDITERKRAEARLAFMAQHDGLTGLPNRNLLRQQVDEMLLHTRRSSEKVAVLMLGLDNFKAVNETLGHAVGDKLLRGVAKRLRSTLREEDALARLNSDEFAIVQSGLTRPEDAVMLAKRLLEAIADPYLLDGHSVVIGASIGIAMAPADGDDSEKLLKSADMALSRAKLDARGTFAFFEAALHAKAQSRRKIEVELRDAIQNDVLRPYYQPLIDLSSGRITGFEALVRWPHAERGMVSPAEFIPVAEETGLINPLGGLMLRRACLDAATWPDDVRVAVNLSPLQFRSGNLLSMVTDALKHSGLPPRRLELEITETLLLEKSAQVLATLHALRALGVRISMDDFGTGYSSLSYLRSFPFDKIKIDQSFVRDLGANREAQAIIRSIVSLGKGLGVTITAEGVETEAELSCLRAEGCDEGQGFLFSKARPNIEIISLLAAQRGIDAADEEDAAMVA</sequence>
<dbReference type="PROSITE" id="PS50883">
    <property type="entry name" value="EAL"/>
    <property type="match status" value="1"/>
</dbReference>
<dbReference type="SUPFAM" id="SSF55073">
    <property type="entry name" value="Nucleotide cyclase"/>
    <property type="match status" value="1"/>
</dbReference>
<dbReference type="InterPro" id="IPR000160">
    <property type="entry name" value="GGDEF_dom"/>
</dbReference>
<dbReference type="OrthoDB" id="9814202at2"/>
<dbReference type="Gene3D" id="3.20.20.450">
    <property type="entry name" value="EAL domain"/>
    <property type="match status" value="1"/>
</dbReference>
<dbReference type="STRING" id="224911.AAV28_38480"/>
<evidence type="ECO:0000313" key="6">
    <source>
        <dbReference type="Proteomes" id="UP000002526"/>
    </source>
</evidence>
<dbReference type="PANTHER" id="PTHR44757">
    <property type="entry name" value="DIGUANYLATE CYCLASE DGCP"/>
    <property type="match status" value="1"/>
</dbReference>
<dbReference type="Pfam" id="PF12860">
    <property type="entry name" value="PAS_7"/>
    <property type="match status" value="1"/>
</dbReference>
<dbReference type="HOGENOM" id="CLU_000445_70_20_5"/>
<dbReference type="eggNOG" id="COG5001">
    <property type="taxonomic scope" value="Bacteria"/>
</dbReference>
<dbReference type="PATRIC" id="fig|224911.5.peg.8393"/>
<dbReference type="SMART" id="SM00052">
    <property type="entry name" value="EAL"/>
    <property type="match status" value="1"/>
</dbReference>
<dbReference type="NCBIfam" id="TIGR00254">
    <property type="entry name" value="GGDEF"/>
    <property type="match status" value="1"/>
</dbReference>
<dbReference type="SMART" id="SM00267">
    <property type="entry name" value="GGDEF"/>
    <property type="match status" value="1"/>
</dbReference>
<dbReference type="SUPFAM" id="SSF55785">
    <property type="entry name" value="PYP-like sensor domain (PAS domain)"/>
    <property type="match status" value="2"/>
</dbReference>
<feature type="compositionally biased region" description="Basic residues" evidence="1">
    <location>
        <begin position="115"/>
        <end position="127"/>
    </location>
</feature>
<dbReference type="SMART" id="SM00091">
    <property type="entry name" value="PAS"/>
    <property type="match status" value="2"/>
</dbReference>
<keyword evidence="6" id="KW-1185">Reference proteome</keyword>
<dbReference type="Gene3D" id="3.30.450.20">
    <property type="entry name" value="PAS domain"/>
    <property type="match status" value="2"/>
</dbReference>
<dbReference type="Pfam" id="PF00563">
    <property type="entry name" value="EAL"/>
    <property type="match status" value="1"/>
</dbReference>
<dbReference type="InterPro" id="IPR029787">
    <property type="entry name" value="Nucleotide_cyclase"/>
</dbReference>
<dbReference type="PANTHER" id="PTHR44757:SF2">
    <property type="entry name" value="BIOFILM ARCHITECTURE MAINTENANCE PROTEIN MBAA"/>
    <property type="match status" value="1"/>
</dbReference>
<evidence type="ECO:0000259" key="3">
    <source>
        <dbReference type="PROSITE" id="PS50883"/>
    </source>
</evidence>
<dbReference type="PROSITE" id="PS50112">
    <property type="entry name" value="PAS"/>
    <property type="match status" value="1"/>
</dbReference>
<feature type="domain" description="PAS" evidence="2">
    <location>
        <begin position="149"/>
        <end position="185"/>
    </location>
</feature>
<dbReference type="InParanoid" id="Q89BJ2"/>
<protein>
    <submittedName>
        <fullName evidence="5">Bll8156 protein</fullName>
    </submittedName>
</protein>
<dbReference type="FunCoup" id="Q89BJ2">
    <property type="interactions" value="340"/>
</dbReference>
<dbReference type="Proteomes" id="UP000002526">
    <property type="component" value="Chromosome"/>
</dbReference>
<dbReference type="Pfam" id="PF13188">
    <property type="entry name" value="PAS_8"/>
    <property type="match status" value="1"/>
</dbReference>
<dbReference type="KEGG" id="bja:bll8156"/>
<organism evidence="5 6">
    <name type="scientific">Bradyrhizobium diazoefficiens (strain JCM 10833 / BCRC 13528 / IAM 13628 / NBRC 14792 / USDA 110)</name>
    <dbReference type="NCBI Taxonomy" id="224911"/>
    <lineage>
        <taxon>Bacteria</taxon>
        <taxon>Pseudomonadati</taxon>
        <taxon>Pseudomonadota</taxon>
        <taxon>Alphaproteobacteria</taxon>
        <taxon>Hyphomicrobiales</taxon>
        <taxon>Nitrobacteraceae</taxon>
        <taxon>Bradyrhizobium</taxon>
    </lineage>
</organism>
<dbReference type="InterPro" id="IPR035919">
    <property type="entry name" value="EAL_sf"/>
</dbReference>
<feature type="region of interest" description="Disordered" evidence="1">
    <location>
        <begin position="95"/>
        <end position="131"/>
    </location>
</feature>
<dbReference type="InterPro" id="IPR001633">
    <property type="entry name" value="EAL_dom"/>
</dbReference>
<dbReference type="AlphaFoldDB" id="Q89BJ2"/>
<dbReference type="SUPFAM" id="SSF141868">
    <property type="entry name" value="EAL domain-like"/>
    <property type="match status" value="1"/>
</dbReference>
<dbReference type="NCBIfam" id="TIGR00229">
    <property type="entry name" value="sensory_box"/>
    <property type="match status" value="1"/>
</dbReference>
<dbReference type="Gene3D" id="3.30.70.270">
    <property type="match status" value="1"/>
</dbReference>
<dbReference type="InterPro" id="IPR035965">
    <property type="entry name" value="PAS-like_dom_sf"/>
</dbReference>
<proteinExistence type="predicted"/>
<dbReference type="Pfam" id="PF00990">
    <property type="entry name" value="GGDEF"/>
    <property type="match status" value="1"/>
</dbReference>
<dbReference type="InterPro" id="IPR052155">
    <property type="entry name" value="Biofilm_reg_signaling"/>
</dbReference>
<dbReference type="EMBL" id="BA000040">
    <property type="protein sequence ID" value="BAC53421.1"/>
    <property type="molecule type" value="Genomic_DNA"/>
</dbReference>
<feature type="domain" description="EAL" evidence="3">
    <location>
        <begin position="564"/>
        <end position="814"/>
    </location>
</feature>
<dbReference type="CDD" id="cd01949">
    <property type="entry name" value="GGDEF"/>
    <property type="match status" value="1"/>
</dbReference>
<evidence type="ECO:0000313" key="5">
    <source>
        <dbReference type="EMBL" id="BAC53421.1"/>
    </source>
</evidence>
<evidence type="ECO:0000256" key="1">
    <source>
        <dbReference type="SAM" id="MobiDB-lite"/>
    </source>
</evidence>
<dbReference type="EnsemblBacteria" id="BAC53421">
    <property type="protein sequence ID" value="BAC53421"/>
    <property type="gene ID" value="BAC53421"/>
</dbReference>
<evidence type="ECO:0000259" key="4">
    <source>
        <dbReference type="PROSITE" id="PS50887"/>
    </source>
</evidence>
<dbReference type="PhylomeDB" id="Q89BJ2"/>
<evidence type="ECO:0000259" key="2">
    <source>
        <dbReference type="PROSITE" id="PS50112"/>
    </source>
</evidence>
<accession>Q89BJ2</accession>
<dbReference type="PROSITE" id="PS50887">
    <property type="entry name" value="GGDEF"/>
    <property type="match status" value="1"/>
</dbReference>
<reference evidence="6" key="1">
    <citation type="journal article" date="2002" name="DNA Res.">
        <title>Complete genomic sequence of nitrogen-fixing symbiotic bacterium Bradyrhizobium japonicum USDA110.</title>
        <authorList>
            <person name="Kaneko T."/>
            <person name="Nakamura Y."/>
            <person name="Sato S."/>
            <person name="Minamisawa K."/>
            <person name="Uchiumi T."/>
            <person name="Sasamoto S."/>
            <person name="Watanabe A."/>
            <person name="Idesawa K."/>
            <person name="Iriguchi M."/>
            <person name="Kawashima K."/>
            <person name="Kohara M."/>
            <person name="Matsumoto M."/>
            <person name="Shimpo S."/>
            <person name="Tsuruoka H."/>
            <person name="Wada T."/>
            <person name="Yamada M."/>
            <person name="Tabata S."/>
        </authorList>
    </citation>
    <scope>NUCLEOTIDE SEQUENCE [LARGE SCALE GENOMIC DNA]</scope>
    <source>
        <strain evidence="6">JCM 10833 / BCRC 13528 / IAM 13628 / NBRC 14792 / USDA 110</strain>
    </source>
</reference>
<gene>
    <name evidence="5" type="ordered locus">bll8156</name>
</gene>
<dbReference type="InterPro" id="IPR043128">
    <property type="entry name" value="Rev_trsase/Diguanyl_cyclase"/>
</dbReference>
<name>Q89BJ2_BRADU</name>
<dbReference type="InterPro" id="IPR000014">
    <property type="entry name" value="PAS"/>
</dbReference>
<dbReference type="CDD" id="cd01948">
    <property type="entry name" value="EAL"/>
    <property type="match status" value="1"/>
</dbReference>